<comment type="similarity">
    <text evidence="2 4">Belongs to the thiolase-like superfamily. Beta-ketoacyl-ACP synthases family.</text>
</comment>
<dbReference type="PANTHER" id="PTHR11712">
    <property type="entry name" value="POLYKETIDE SYNTHASE-RELATED"/>
    <property type="match status" value="1"/>
</dbReference>
<dbReference type="AlphaFoldDB" id="A0A853I876"/>
<gene>
    <name evidence="6" type="ORF">H0A36_09695</name>
</gene>
<name>A0A853I876_9GAMM</name>
<evidence type="ECO:0000313" key="7">
    <source>
        <dbReference type="Proteomes" id="UP000569732"/>
    </source>
</evidence>
<evidence type="ECO:0000256" key="2">
    <source>
        <dbReference type="ARBA" id="ARBA00008467"/>
    </source>
</evidence>
<dbReference type="CDD" id="cd00828">
    <property type="entry name" value="elong_cond_enzymes"/>
    <property type="match status" value="1"/>
</dbReference>
<dbReference type="SUPFAM" id="SSF53901">
    <property type="entry name" value="Thiolase-like"/>
    <property type="match status" value="2"/>
</dbReference>
<dbReference type="InterPro" id="IPR014031">
    <property type="entry name" value="Ketoacyl_synth_C"/>
</dbReference>
<evidence type="ECO:0000256" key="3">
    <source>
        <dbReference type="ARBA" id="ARBA00022679"/>
    </source>
</evidence>
<dbReference type="Gene3D" id="3.40.47.10">
    <property type="match status" value="1"/>
</dbReference>
<dbReference type="Proteomes" id="UP000569732">
    <property type="component" value="Unassembled WGS sequence"/>
</dbReference>
<dbReference type="InterPro" id="IPR020841">
    <property type="entry name" value="PKS_Beta-ketoAc_synthase_dom"/>
</dbReference>
<keyword evidence="3 4" id="KW-0808">Transferase</keyword>
<dbReference type="RefSeq" id="WP_180568312.1">
    <property type="nucleotide sequence ID" value="NZ_JACCKB010000012.1"/>
</dbReference>
<dbReference type="InterPro" id="IPR014030">
    <property type="entry name" value="Ketoacyl_synth_N"/>
</dbReference>
<accession>A0A853I876</accession>
<dbReference type="Pfam" id="PF02801">
    <property type="entry name" value="Ketoacyl-synt_C"/>
    <property type="match status" value="1"/>
</dbReference>
<evidence type="ECO:0000259" key="5">
    <source>
        <dbReference type="PROSITE" id="PS52004"/>
    </source>
</evidence>
<protein>
    <submittedName>
        <fullName evidence="6">Beta-ketoacyl synthase</fullName>
    </submittedName>
</protein>
<comment type="pathway">
    <text evidence="1">Lipid metabolism; fatty acid biosynthesis.</text>
</comment>
<dbReference type="GO" id="GO:0006633">
    <property type="term" value="P:fatty acid biosynthetic process"/>
    <property type="evidence" value="ECO:0007669"/>
    <property type="project" value="TreeGrafter"/>
</dbReference>
<dbReference type="PROSITE" id="PS52004">
    <property type="entry name" value="KS3_2"/>
    <property type="match status" value="1"/>
</dbReference>
<dbReference type="GO" id="GO:0005829">
    <property type="term" value="C:cytosol"/>
    <property type="evidence" value="ECO:0007669"/>
    <property type="project" value="TreeGrafter"/>
</dbReference>
<dbReference type="EMBL" id="JACCKB010000012">
    <property type="protein sequence ID" value="NYZ66284.1"/>
    <property type="molecule type" value="Genomic_DNA"/>
</dbReference>
<feature type="domain" description="Ketosynthase family 3 (KS3)" evidence="5">
    <location>
        <begin position="1"/>
        <end position="527"/>
    </location>
</feature>
<comment type="caution">
    <text evidence="6">The sequence shown here is derived from an EMBL/GenBank/DDBJ whole genome shotgun (WGS) entry which is preliminary data.</text>
</comment>
<dbReference type="InterPro" id="IPR000794">
    <property type="entry name" value="Beta-ketoacyl_synthase"/>
</dbReference>
<dbReference type="SMART" id="SM00825">
    <property type="entry name" value="PKS_KS"/>
    <property type="match status" value="1"/>
</dbReference>
<dbReference type="Pfam" id="PF00109">
    <property type="entry name" value="ketoacyl-synt"/>
    <property type="match status" value="1"/>
</dbReference>
<keyword evidence="7" id="KW-1185">Reference proteome</keyword>
<dbReference type="PANTHER" id="PTHR11712:SF336">
    <property type="entry name" value="3-OXOACYL-[ACYL-CARRIER-PROTEIN] SYNTHASE, MITOCHONDRIAL"/>
    <property type="match status" value="1"/>
</dbReference>
<evidence type="ECO:0000256" key="1">
    <source>
        <dbReference type="ARBA" id="ARBA00005194"/>
    </source>
</evidence>
<evidence type="ECO:0000256" key="4">
    <source>
        <dbReference type="RuleBase" id="RU003694"/>
    </source>
</evidence>
<proteinExistence type="inferred from homology"/>
<organism evidence="6 7">
    <name type="scientific">Spartinivicinus marinus</name>
    <dbReference type="NCBI Taxonomy" id="2994442"/>
    <lineage>
        <taxon>Bacteria</taxon>
        <taxon>Pseudomonadati</taxon>
        <taxon>Pseudomonadota</taxon>
        <taxon>Gammaproteobacteria</taxon>
        <taxon>Oceanospirillales</taxon>
        <taxon>Zooshikellaceae</taxon>
        <taxon>Spartinivicinus</taxon>
    </lineage>
</organism>
<dbReference type="GO" id="GO:0004315">
    <property type="term" value="F:3-oxoacyl-[acyl-carrier-protein] synthase activity"/>
    <property type="evidence" value="ECO:0007669"/>
    <property type="project" value="TreeGrafter"/>
</dbReference>
<dbReference type="InterPro" id="IPR016039">
    <property type="entry name" value="Thiolase-like"/>
</dbReference>
<sequence>MSRLPVIVGMGGINSAGRTSLHHSYKRLVIDQLTQAEADSTWRSLAQLMGINYGVDQQNYIKQHTLIRQIESGYFDTEQLSYHQAEQFQAGASVVLAKRKLPADIPSHWQLEDIDARHVKVTFTDIQAWLLPATRQAAVRAAGQLPSGFKPDQLYQSRNHPRGLQLTVYGASDALGSIGVDWQQVMQWVKPDQVAVYAGSGMSQLDYNGNGGMLKAQLLGKRVTSKQCPLGMAEMPADFINAYLLGSVGNTGTSMGACATFLYNLKNGIDDIRSGRCRVAIVGNAEAPLLPEVFDGYGTMGALATDNELRALDKLAADQSLNYQRACRPFGENCGFTLAESAQFVVLFDDELALELGANVLGAVGDVFVNADGFKKSISGPGVGNYLTMAKAMASARAVLGEEALRLRSFVQAHGTGTPQNRVTESHILDKAAEVFGITGWPITAVKAFVGHSIGAAAGDQLASTLGVWQYGVLPGITTIDKPAADVYQTHLKINTQHQTVDKSALDIALLNAKGFGGNNATAFIIAPHITQQMLQKKHGKSAYRHYLKSNEQVQANVEAYDQRCIANQQQPIYQFGEGVIEGENIQFDTQAIRLPGFEHEVSLDLDNPYPDMV</sequence>
<reference evidence="6 7" key="1">
    <citation type="submission" date="2020-07" db="EMBL/GenBank/DDBJ databases">
        <title>Endozoicomonas sp. nov., isolated from sediment.</title>
        <authorList>
            <person name="Gu T."/>
        </authorList>
    </citation>
    <scope>NUCLEOTIDE SEQUENCE [LARGE SCALE GENOMIC DNA]</scope>
    <source>
        <strain evidence="6 7">SM1973</strain>
    </source>
</reference>
<evidence type="ECO:0000313" key="6">
    <source>
        <dbReference type="EMBL" id="NYZ66284.1"/>
    </source>
</evidence>
<dbReference type="InterPro" id="IPR047224">
    <property type="entry name" value="FAS_alpha_su_C"/>
</dbReference>